<dbReference type="GO" id="GO:0005615">
    <property type="term" value="C:extracellular space"/>
    <property type="evidence" value="ECO:0007669"/>
    <property type="project" value="TreeGrafter"/>
</dbReference>
<feature type="domain" description="Carboxylesterase type B" evidence="6">
    <location>
        <begin position="459"/>
        <end position="823"/>
    </location>
</feature>
<organism evidence="7 8">
    <name type="scientific">Blomia tropicalis</name>
    <name type="common">Mite</name>
    <dbReference type="NCBI Taxonomy" id="40697"/>
    <lineage>
        <taxon>Eukaryota</taxon>
        <taxon>Metazoa</taxon>
        <taxon>Ecdysozoa</taxon>
        <taxon>Arthropoda</taxon>
        <taxon>Chelicerata</taxon>
        <taxon>Arachnida</taxon>
        <taxon>Acari</taxon>
        <taxon>Acariformes</taxon>
        <taxon>Sarcoptiformes</taxon>
        <taxon>Astigmata</taxon>
        <taxon>Glycyphagoidea</taxon>
        <taxon>Echimyopodidae</taxon>
        <taxon>Blomia</taxon>
    </lineage>
</organism>
<dbReference type="InterPro" id="IPR019826">
    <property type="entry name" value="Carboxylesterase_B_AS"/>
</dbReference>
<evidence type="ECO:0000256" key="4">
    <source>
        <dbReference type="ARBA" id="ARBA00022801"/>
    </source>
</evidence>
<evidence type="ECO:0000313" key="8">
    <source>
        <dbReference type="Proteomes" id="UP001142055"/>
    </source>
</evidence>
<dbReference type="PROSITE" id="PS00122">
    <property type="entry name" value="CARBOXYLESTERASE_B_1"/>
    <property type="match status" value="1"/>
</dbReference>
<dbReference type="GO" id="GO:0019695">
    <property type="term" value="P:choline metabolic process"/>
    <property type="evidence" value="ECO:0007669"/>
    <property type="project" value="TreeGrafter"/>
</dbReference>
<dbReference type="InterPro" id="IPR019819">
    <property type="entry name" value="Carboxylesterase_B_CS"/>
</dbReference>
<dbReference type="EMBL" id="JAPWDV010000003">
    <property type="protein sequence ID" value="KAJ6217167.1"/>
    <property type="molecule type" value="Genomic_DNA"/>
</dbReference>
<protein>
    <recommendedName>
        <fullName evidence="6">Carboxylesterase type B domain-containing protein</fullName>
    </recommendedName>
</protein>
<accession>A0A9Q0M3F1</accession>
<dbReference type="SUPFAM" id="SSF53474">
    <property type="entry name" value="alpha/beta-Hydrolases"/>
    <property type="match status" value="1"/>
</dbReference>
<dbReference type="Proteomes" id="UP001142055">
    <property type="component" value="Chromosome 3"/>
</dbReference>
<dbReference type="Pfam" id="PF00201">
    <property type="entry name" value="UDPGT"/>
    <property type="match status" value="1"/>
</dbReference>
<keyword evidence="8" id="KW-1185">Reference proteome</keyword>
<keyword evidence="4" id="KW-0378">Hydrolase</keyword>
<dbReference type="PANTHER" id="PTHR43918:SF4">
    <property type="entry name" value="CARBOXYLIC ESTER HYDROLASE"/>
    <property type="match status" value="1"/>
</dbReference>
<dbReference type="Gene3D" id="3.40.50.1820">
    <property type="entry name" value="alpha/beta hydrolase"/>
    <property type="match status" value="1"/>
</dbReference>
<dbReference type="AlphaFoldDB" id="A0A9Q0M3F1"/>
<dbReference type="Gene3D" id="3.40.50.2000">
    <property type="entry name" value="Glycogen Phosphorylase B"/>
    <property type="match status" value="2"/>
</dbReference>
<dbReference type="InterPro" id="IPR050654">
    <property type="entry name" value="AChE-related_enzymes"/>
</dbReference>
<dbReference type="PANTHER" id="PTHR43918">
    <property type="entry name" value="ACETYLCHOLINESTERASE"/>
    <property type="match status" value="1"/>
</dbReference>
<keyword evidence="5" id="KW-0325">Glycoprotein</keyword>
<dbReference type="Pfam" id="PF00135">
    <property type="entry name" value="COesterase"/>
    <property type="match status" value="1"/>
</dbReference>
<dbReference type="GO" id="GO:0008194">
    <property type="term" value="F:UDP-glycosyltransferase activity"/>
    <property type="evidence" value="ECO:0007669"/>
    <property type="project" value="InterPro"/>
</dbReference>
<dbReference type="InterPro" id="IPR002018">
    <property type="entry name" value="CarbesteraseB"/>
</dbReference>
<evidence type="ECO:0000256" key="5">
    <source>
        <dbReference type="ARBA" id="ARBA00023180"/>
    </source>
</evidence>
<evidence type="ECO:0000256" key="2">
    <source>
        <dbReference type="ARBA" id="ARBA00022487"/>
    </source>
</evidence>
<evidence type="ECO:0000256" key="1">
    <source>
        <dbReference type="ARBA" id="ARBA00005964"/>
    </source>
</evidence>
<dbReference type="GO" id="GO:0003990">
    <property type="term" value="F:acetylcholinesterase activity"/>
    <property type="evidence" value="ECO:0007669"/>
    <property type="project" value="TreeGrafter"/>
</dbReference>
<proteinExistence type="inferred from homology"/>
<comment type="similarity">
    <text evidence="1">Belongs to the type-B carboxylesterase/lipase family.</text>
</comment>
<dbReference type="CDD" id="cd03784">
    <property type="entry name" value="GT1_Gtf-like"/>
    <property type="match status" value="1"/>
</dbReference>
<evidence type="ECO:0000259" key="6">
    <source>
        <dbReference type="Pfam" id="PF00135"/>
    </source>
</evidence>
<reference evidence="7" key="1">
    <citation type="submission" date="2022-12" db="EMBL/GenBank/DDBJ databases">
        <title>Genome assemblies of Blomia tropicalis.</title>
        <authorList>
            <person name="Cui Y."/>
        </authorList>
    </citation>
    <scope>NUCLEOTIDE SEQUENCE</scope>
    <source>
        <tissue evidence="7">Adult mites</tissue>
    </source>
</reference>
<evidence type="ECO:0000313" key="7">
    <source>
        <dbReference type="EMBL" id="KAJ6217167.1"/>
    </source>
</evidence>
<comment type="caution">
    <text evidence="7">The sequence shown here is derived from an EMBL/GenBank/DDBJ whole genome shotgun (WGS) entry which is preliminary data.</text>
</comment>
<dbReference type="InterPro" id="IPR002213">
    <property type="entry name" value="UDP_glucos_trans"/>
</dbReference>
<dbReference type="InterPro" id="IPR029058">
    <property type="entry name" value="AB_hydrolase_fold"/>
</dbReference>
<sequence>MAPLVILVTPINRVDHVYSCIGVTNTLRSRGHRVIYLLQSSFRGQLSTLGYEECIYHRKNEHGQMNDSDDLWINVINQYKMIGPESFDQKLAAIRLYYSSKQYRDEQVDLNEAILRAIQIYQPDLIYYNSHTIVPAVNHSRIPWIRNITISPIFWEFDDDLPPGGTGLPTDGDRTKWSEYNEMRQMLVRSSSLNDLFESLGYHRHPNDSRTIYSQSLTVYAYPEELNYPAIRKRNWFNLEVYQPREKYPDTTSLEKLTSNEFIINTLNGKWSKKIIYLTMGSIGSTDLKLMNRLIEVLGKTNHKYIVWKGSRHCEFKLSVNMYSDEHLRQNEILPHVDLLIMHGGNDMVSEAFIYGKPMVVLPLLVDQFDNAQRLNECRLGVRVDAYHFTDEELINAINRLLYNEDLHRRIEFASQRIASSNRHQELAILIERMLSKQIIYSTVLLKPYLIHTEKEYAPIVQLKSGKIRGIAQNAINDKVYFYQGIRYGTAERFSAPKPVAPWTDIYDATKPRFACLQPDFPYSNHTDVEEGLRTNVSNEDCLFLNVWQPTTSNTNRSVMVWIHGGGFISGTIFDSAFDGRYLASSADMVIVAINYRLGPFGFLYGHNDKFPGNLGLRDQLLALGWVKDNIHHFGGNPEKVTIFGESAGSMSVGALVLSPMSKGLFHRAILQSGSPNSYLGSERKEKSLNKTFSLAAKFNCPLDSVPKTVQCLREQKVEDILMKSKNSILDGESFIPIYGEQILPLEPVTALKSKKFNQVDLLFGVNSGEGAGFLVPFLPQLKPDANISAAVVNNVVDFMFQMLQVPYHKEVADFYSSHANASNQDDLK</sequence>
<gene>
    <name evidence="7" type="ORF">RDWZM_008324</name>
</gene>
<dbReference type="GO" id="GO:0005886">
    <property type="term" value="C:plasma membrane"/>
    <property type="evidence" value="ECO:0007669"/>
    <property type="project" value="TreeGrafter"/>
</dbReference>
<dbReference type="SUPFAM" id="SSF53756">
    <property type="entry name" value="UDP-Glycosyltransferase/glycogen phosphorylase"/>
    <property type="match status" value="1"/>
</dbReference>
<name>A0A9Q0M3F1_BLOTA</name>
<keyword evidence="2" id="KW-0719">Serine esterase</keyword>
<evidence type="ECO:0000256" key="3">
    <source>
        <dbReference type="ARBA" id="ARBA00022679"/>
    </source>
</evidence>
<dbReference type="GO" id="GO:0006581">
    <property type="term" value="P:acetylcholine catabolic process"/>
    <property type="evidence" value="ECO:0007669"/>
    <property type="project" value="TreeGrafter"/>
</dbReference>
<keyword evidence="3" id="KW-0808">Transferase</keyword>
<dbReference type="PROSITE" id="PS00941">
    <property type="entry name" value="CARBOXYLESTERASE_B_2"/>
    <property type="match status" value="1"/>
</dbReference>